<dbReference type="AlphaFoldDB" id="A0A4R8LGB0"/>
<protein>
    <submittedName>
        <fullName evidence="3">UDP-N-acetylglucosamine 2-epimerase (Non-hydrolysing)</fullName>
    </submittedName>
</protein>
<dbReference type="SUPFAM" id="SSF53756">
    <property type="entry name" value="UDP-Glycosyltransferase/glycogen phosphorylase"/>
    <property type="match status" value="1"/>
</dbReference>
<dbReference type="PANTHER" id="PTHR43174">
    <property type="entry name" value="UDP-N-ACETYLGLUCOSAMINE 2-EPIMERASE"/>
    <property type="match status" value="1"/>
</dbReference>
<dbReference type="GO" id="GO:0016853">
    <property type="term" value="F:isomerase activity"/>
    <property type="evidence" value="ECO:0007669"/>
    <property type="project" value="UniProtKB-KW"/>
</dbReference>
<comment type="caution">
    <text evidence="3">The sequence shown here is derived from an EMBL/GenBank/DDBJ whole genome shotgun (WGS) entry which is preliminary data.</text>
</comment>
<dbReference type="EMBL" id="SORF01000017">
    <property type="protein sequence ID" value="TDY42161.1"/>
    <property type="molecule type" value="Genomic_DNA"/>
</dbReference>
<organism evidence="3 4">
    <name type="scientific">Alicyclobacillus sacchari</name>
    <dbReference type="NCBI Taxonomy" id="392010"/>
    <lineage>
        <taxon>Bacteria</taxon>
        <taxon>Bacillati</taxon>
        <taxon>Bacillota</taxon>
        <taxon>Bacilli</taxon>
        <taxon>Bacillales</taxon>
        <taxon>Alicyclobacillaceae</taxon>
        <taxon>Alicyclobacillus</taxon>
    </lineage>
</organism>
<dbReference type="Proteomes" id="UP000294581">
    <property type="component" value="Unassembled WGS sequence"/>
</dbReference>
<dbReference type="CDD" id="cd03786">
    <property type="entry name" value="GTB_UDP-GlcNAc_2-Epimerase"/>
    <property type="match status" value="1"/>
</dbReference>
<accession>A0A4R8LGB0</accession>
<keyword evidence="1" id="KW-0413">Isomerase</keyword>
<dbReference type="InterPro" id="IPR003331">
    <property type="entry name" value="UDP_GlcNAc_Epimerase_2_dom"/>
</dbReference>
<reference evidence="3 4" key="1">
    <citation type="submission" date="2019-03" db="EMBL/GenBank/DDBJ databases">
        <title>Genomic Encyclopedia of Type Strains, Phase IV (KMG-IV): sequencing the most valuable type-strain genomes for metagenomic binning, comparative biology and taxonomic classification.</title>
        <authorList>
            <person name="Goeker M."/>
        </authorList>
    </citation>
    <scope>NUCLEOTIDE SEQUENCE [LARGE SCALE GENOMIC DNA]</scope>
    <source>
        <strain evidence="3 4">DSM 17974</strain>
    </source>
</reference>
<sequence length="363" mass="41104">MKILTLCGTRPEIIRLSLIVRRLDEATHDHVLVFSGQNHQRFLSDIFFEQLDLRRPDICLGADKGTVGNQLGHMFRAFETVLLTHRPDAVLVLGDTNTALCAIIAERFGIPVYHMEAGNRCYDRTVPEEINRRVIDAIASFNLPYTAMSRDTLLREGIAPQRIWISGNPIYEVLQTYGPQIDASDIVDRLGLEPHRYCVVTVHRAENVDRADRLQAIVDALQRVANRFDVPIVISLHPHTRDRLQYFHIPLADPRFIVLDPLGLFDFVQLQKQAWCVLTDSGTVQEECCILHVPAVTIRRSTERPETVLCGSNVVAGHDPNHITACVEHMTRSSRDWVCPEGYCDPNVSRKVVQWLTGGLSYV</sequence>
<dbReference type="InterPro" id="IPR029767">
    <property type="entry name" value="WecB-like"/>
</dbReference>
<comment type="similarity">
    <text evidence="1">Belongs to the UDP-N-acetylglucosamine 2-epimerase family.</text>
</comment>
<dbReference type="OrthoDB" id="9803238at2"/>
<dbReference type="Pfam" id="PF02350">
    <property type="entry name" value="Epimerase_2"/>
    <property type="match status" value="1"/>
</dbReference>
<evidence type="ECO:0000313" key="4">
    <source>
        <dbReference type="Proteomes" id="UP000294581"/>
    </source>
</evidence>
<gene>
    <name evidence="3" type="ORF">C7445_11710</name>
</gene>
<dbReference type="RefSeq" id="WP_134160926.1">
    <property type="nucleotide sequence ID" value="NZ_SORF01000017.1"/>
</dbReference>
<evidence type="ECO:0000259" key="2">
    <source>
        <dbReference type="Pfam" id="PF02350"/>
    </source>
</evidence>
<dbReference type="Gene3D" id="3.40.50.2000">
    <property type="entry name" value="Glycogen Phosphorylase B"/>
    <property type="match status" value="2"/>
</dbReference>
<feature type="domain" description="UDP-N-acetylglucosamine 2-epimerase" evidence="2">
    <location>
        <begin position="23"/>
        <end position="356"/>
    </location>
</feature>
<keyword evidence="4" id="KW-1185">Reference proteome</keyword>
<evidence type="ECO:0000313" key="3">
    <source>
        <dbReference type="EMBL" id="TDY42161.1"/>
    </source>
</evidence>
<dbReference type="PANTHER" id="PTHR43174:SF1">
    <property type="entry name" value="UDP-N-ACETYLGLUCOSAMINE 2-EPIMERASE"/>
    <property type="match status" value="1"/>
</dbReference>
<evidence type="ECO:0000256" key="1">
    <source>
        <dbReference type="RuleBase" id="RU003513"/>
    </source>
</evidence>
<proteinExistence type="inferred from homology"/>
<name>A0A4R8LGB0_9BACL</name>
<dbReference type="NCBIfam" id="TIGR00236">
    <property type="entry name" value="wecB"/>
    <property type="match status" value="1"/>
</dbReference>